<name>A0A2I0WM87_9ASPA</name>
<feature type="coiled-coil region" evidence="6">
    <location>
        <begin position="170"/>
        <end position="197"/>
    </location>
</feature>
<dbReference type="InterPro" id="IPR036879">
    <property type="entry name" value="TF_MADSbox_sf"/>
</dbReference>
<dbReference type="PROSITE" id="PS50066">
    <property type="entry name" value="MADS_BOX_2"/>
    <property type="match status" value="1"/>
</dbReference>
<dbReference type="PROSITE" id="PS00350">
    <property type="entry name" value="MADS_BOX_1"/>
    <property type="match status" value="1"/>
</dbReference>
<dbReference type="GO" id="GO:0003700">
    <property type="term" value="F:DNA-binding transcription factor activity"/>
    <property type="evidence" value="ECO:0007669"/>
    <property type="project" value="InterPro"/>
</dbReference>
<accession>A0A2I0WM87</accession>
<dbReference type="InterPro" id="IPR002100">
    <property type="entry name" value="TF_MADSbox"/>
</dbReference>
<dbReference type="InterPro" id="IPR002487">
    <property type="entry name" value="TF_Kbox"/>
</dbReference>
<keyword evidence="2" id="KW-0805">Transcription regulation</keyword>
<evidence type="ECO:0000313" key="10">
    <source>
        <dbReference type="Proteomes" id="UP000233837"/>
    </source>
</evidence>
<evidence type="ECO:0000259" key="8">
    <source>
        <dbReference type="PROSITE" id="PS51297"/>
    </source>
</evidence>
<keyword evidence="5" id="KW-0539">Nucleus</keyword>
<proteinExistence type="predicted"/>
<dbReference type="GO" id="GO:0000977">
    <property type="term" value="F:RNA polymerase II transcription regulatory region sequence-specific DNA binding"/>
    <property type="evidence" value="ECO:0007669"/>
    <property type="project" value="InterPro"/>
</dbReference>
<evidence type="ECO:0000259" key="7">
    <source>
        <dbReference type="PROSITE" id="PS50066"/>
    </source>
</evidence>
<dbReference type="PRINTS" id="PR00404">
    <property type="entry name" value="MADSDOMAIN"/>
</dbReference>
<dbReference type="Gene3D" id="3.40.1810.10">
    <property type="entry name" value="Transcription factor, MADS-box"/>
    <property type="match status" value="1"/>
</dbReference>
<evidence type="ECO:0000256" key="3">
    <source>
        <dbReference type="ARBA" id="ARBA00023125"/>
    </source>
</evidence>
<dbReference type="FunFam" id="3.40.1810.10:FF:000030">
    <property type="entry name" value="Agamous-like MADS-box protein AGL13"/>
    <property type="match status" value="1"/>
</dbReference>
<keyword evidence="10" id="KW-1185">Reference proteome</keyword>
<feature type="domain" description="MADS-box" evidence="7">
    <location>
        <begin position="28"/>
        <end position="88"/>
    </location>
</feature>
<dbReference type="SUPFAM" id="SSF55455">
    <property type="entry name" value="SRF-like"/>
    <property type="match status" value="1"/>
</dbReference>
<feature type="domain" description="K-box" evidence="8">
    <location>
        <begin position="114"/>
        <end position="204"/>
    </location>
</feature>
<dbReference type="EMBL" id="KZ502537">
    <property type="protein sequence ID" value="PKU76763.1"/>
    <property type="molecule type" value="Genomic_DNA"/>
</dbReference>
<reference evidence="9 10" key="2">
    <citation type="journal article" date="2017" name="Nature">
        <title>The Apostasia genome and the evolution of orchids.</title>
        <authorList>
            <person name="Zhang G.Q."/>
            <person name="Liu K.W."/>
            <person name="Li Z."/>
            <person name="Lohaus R."/>
            <person name="Hsiao Y.Y."/>
            <person name="Niu S.C."/>
            <person name="Wang J.Y."/>
            <person name="Lin Y.C."/>
            <person name="Xu Q."/>
            <person name="Chen L.J."/>
            <person name="Yoshida K."/>
            <person name="Fujiwara S."/>
            <person name="Wang Z.W."/>
            <person name="Zhang Y.Q."/>
            <person name="Mitsuda N."/>
            <person name="Wang M."/>
            <person name="Liu G.H."/>
            <person name="Pecoraro L."/>
            <person name="Huang H.X."/>
            <person name="Xiao X.J."/>
            <person name="Lin M."/>
            <person name="Wu X.Y."/>
            <person name="Wu W.L."/>
            <person name="Chen Y.Y."/>
            <person name="Chang S.B."/>
            <person name="Sakamoto S."/>
            <person name="Ohme-Takagi M."/>
            <person name="Yagi M."/>
            <person name="Zeng S.J."/>
            <person name="Shen C.Y."/>
            <person name="Yeh C.M."/>
            <person name="Luo Y.B."/>
            <person name="Tsai W.C."/>
            <person name="Van de Peer Y."/>
            <person name="Liu Z.J."/>
        </authorList>
    </citation>
    <scope>NUCLEOTIDE SEQUENCE [LARGE SCALE GENOMIC DNA]</scope>
    <source>
        <tissue evidence="9">The whole plant</tissue>
    </source>
</reference>
<gene>
    <name evidence="9" type="primary">MADS50</name>
    <name evidence="9" type="ORF">MA16_Dca001369</name>
</gene>
<dbReference type="AlphaFoldDB" id="A0A2I0WM87"/>
<dbReference type="PROSITE" id="PS51297">
    <property type="entry name" value="K_BOX"/>
    <property type="match status" value="1"/>
</dbReference>
<dbReference type="STRING" id="906689.A0A2I0WM87"/>
<evidence type="ECO:0000313" key="9">
    <source>
        <dbReference type="EMBL" id="PKU76763.1"/>
    </source>
</evidence>
<dbReference type="PANTHER" id="PTHR48019">
    <property type="entry name" value="SERUM RESPONSE FACTOR HOMOLOG"/>
    <property type="match status" value="1"/>
</dbReference>
<dbReference type="SMART" id="SM00432">
    <property type="entry name" value="MADS"/>
    <property type="match status" value="1"/>
</dbReference>
<dbReference type="InterPro" id="IPR050142">
    <property type="entry name" value="MADS-box/MEF2_TF"/>
</dbReference>
<dbReference type="GO" id="GO:0099402">
    <property type="term" value="P:plant organ development"/>
    <property type="evidence" value="ECO:0007669"/>
    <property type="project" value="UniProtKB-ARBA"/>
</dbReference>
<evidence type="ECO:0000256" key="4">
    <source>
        <dbReference type="ARBA" id="ARBA00023163"/>
    </source>
</evidence>
<evidence type="ECO:0000256" key="6">
    <source>
        <dbReference type="SAM" id="Coils"/>
    </source>
</evidence>
<protein>
    <submittedName>
        <fullName evidence="9">MADS-box transcription factor 50</fullName>
    </submittedName>
</protein>
<feature type="coiled-coil region" evidence="6">
    <location>
        <begin position="100"/>
        <end position="134"/>
    </location>
</feature>
<dbReference type="InterPro" id="IPR033896">
    <property type="entry name" value="MEF2-like_N"/>
</dbReference>
<dbReference type="GO" id="GO:0005634">
    <property type="term" value="C:nucleus"/>
    <property type="evidence" value="ECO:0007669"/>
    <property type="project" value="UniProtKB-SubCell"/>
</dbReference>
<dbReference type="GO" id="GO:0009908">
    <property type="term" value="P:flower development"/>
    <property type="evidence" value="ECO:0007669"/>
    <property type="project" value="UniProtKB-ARBA"/>
</dbReference>
<dbReference type="Pfam" id="PF00319">
    <property type="entry name" value="SRF-TF"/>
    <property type="match status" value="1"/>
</dbReference>
<evidence type="ECO:0000256" key="1">
    <source>
        <dbReference type="ARBA" id="ARBA00004123"/>
    </source>
</evidence>
<keyword evidence="3" id="KW-0238">DNA-binding</keyword>
<dbReference type="Proteomes" id="UP000233837">
    <property type="component" value="Unassembled WGS sequence"/>
</dbReference>
<evidence type="ECO:0000256" key="2">
    <source>
        <dbReference type="ARBA" id="ARBA00023015"/>
    </source>
</evidence>
<sequence length="250" mass="28769">MITACFVSLLDPLPLTSVYPIPLQRINMVRGRTEMRRIENPTSRQVTFSKRRNGLLKKAFELSVLCEAEIGLIVFSPRGKLYEFSSSSMLKTIERYKMNNKEMIINSKSTEQNIEQWKKDTDLMSKKIDALEDSKRKLMGENLESCSTEELHELEIQLEQSISKVRGRKNHLLEEQVVQLKERERVLLEENALLQKQEGHTTSLLWKEPLLCLNTSKEVGPQCDNKGMDVETELYVGWPGGGRTQQLLKG</sequence>
<evidence type="ECO:0000256" key="5">
    <source>
        <dbReference type="ARBA" id="ARBA00023242"/>
    </source>
</evidence>
<dbReference type="GO" id="GO:0045944">
    <property type="term" value="P:positive regulation of transcription by RNA polymerase II"/>
    <property type="evidence" value="ECO:0007669"/>
    <property type="project" value="InterPro"/>
</dbReference>
<keyword evidence="4" id="KW-0804">Transcription</keyword>
<comment type="subcellular location">
    <subcellularLocation>
        <location evidence="1">Nucleus</location>
    </subcellularLocation>
</comment>
<keyword evidence="6" id="KW-0175">Coiled coil</keyword>
<reference evidence="9 10" key="1">
    <citation type="journal article" date="2016" name="Sci. Rep.">
        <title>The Dendrobium catenatum Lindl. genome sequence provides insights into polysaccharide synthase, floral development and adaptive evolution.</title>
        <authorList>
            <person name="Zhang G.Q."/>
            <person name="Xu Q."/>
            <person name="Bian C."/>
            <person name="Tsai W.C."/>
            <person name="Yeh C.M."/>
            <person name="Liu K.W."/>
            <person name="Yoshida K."/>
            <person name="Zhang L.S."/>
            <person name="Chang S.B."/>
            <person name="Chen F."/>
            <person name="Shi Y."/>
            <person name="Su Y.Y."/>
            <person name="Zhang Y.Q."/>
            <person name="Chen L.J."/>
            <person name="Yin Y."/>
            <person name="Lin M."/>
            <person name="Huang H."/>
            <person name="Deng H."/>
            <person name="Wang Z.W."/>
            <person name="Zhu S.L."/>
            <person name="Zhao X."/>
            <person name="Deng C."/>
            <person name="Niu S.C."/>
            <person name="Huang J."/>
            <person name="Wang M."/>
            <person name="Liu G.H."/>
            <person name="Yang H.J."/>
            <person name="Xiao X.J."/>
            <person name="Hsiao Y.Y."/>
            <person name="Wu W.L."/>
            <person name="Chen Y.Y."/>
            <person name="Mitsuda N."/>
            <person name="Ohme-Takagi M."/>
            <person name="Luo Y.B."/>
            <person name="Van de Peer Y."/>
            <person name="Liu Z.J."/>
        </authorList>
    </citation>
    <scope>NUCLEOTIDE SEQUENCE [LARGE SCALE GENOMIC DNA]</scope>
    <source>
        <tissue evidence="9">The whole plant</tissue>
    </source>
</reference>
<dbReference type="CDD" id="cd00265">
    <property type="entry name" value="MADS_MEF2_like"/>
    <property type="match status" value="1"/>
</dbReference>
<dbReference type="GO" id="GO:0046983">
    <property type="term" value="F:protein dimerization activity"/>
    <property type="evidence" value="ECO:0007669"/>
    <property type="project" value="InterPro"/>
</dbReference>
<dbReference type="Pfam" id="PF01486">
    <property type="entry name" value="K-box"/>
    <property type="match status" value="1"/>
</dbReference>
<organism evidence="9 10">
    <name type="scientific">Dendrobium catenatum</name>
    <dbReference type="NCBI Taxonomy" id="906689"/>
    <lineage>
        <taxon>Eukaryota</taxon>
        <taxon>Viridiplantae</taxon>
        <taxon>Streptophyta</taxon>
        <taxon>Embryophyta</taxon>
        <taxon>Tracheophyta</taxon>
        <taxon>Spermatophyta</taxon>
        <taxon>Magnoliopsida</taxon>
        <taxon>Liliopsida</taxon>
        <taxon>Asparagales</taxon>
        <taxon>Orchidaceae</taxon>
        <taxon>Epidendroideae</taxon>
        <taxon>Malaxideae</taxon>
        <taxon>Dendrobiinae</taxon>
        <taxon>Dendrobium</taxon>
    </lineage>
</organism>